<dbReference type="AlphaFoldDB" id="R7UFC7"/>
<dbReference type="STRING" id="283909.R7UFC7"/>
<dbReference type="FunFam" id="1.10.275.20:FF:000001">
    <property type="entry name" value="carnitine O-palmitoyltransferase 2, mitochondrial"/>
    <property type="match status" value="1"/>
</dbReference>
<dbReference type="OrthoDB" id="240216at2759"/>
<keyword evidence="3" id="KW-0813">Transport</keyword>
<comment type="similarity">
    <text evidence="2 10">Belongs to the carnitine/choline acetyltransferase family.</text>
</comment>
<keyword evidence="5" id="KW-0276">Fatty acid metabolism</keyword>
<gene>
    <name evidence="12" type="ORF">CAPTEDRAFT_169794</name>
</gene>
<evidence type="ECO:0000256" key="10">
    <source>
        <dbReference type="RuleBase" id="RU003801"/>
    </source>
</evidence>
<evidence type="ECO:0000256" key="4">
    <source>
        <dbReference type="ARBA" id="ARBA00022679"/>
    </source>
</evidence>
<name>R7UFC7_CAPTE</name>
<dbReference type="PANTHER" id="PTHR22589">
    <property type="entry name" value="CARNITINE O-ACYLTRANSFERASE"/>
    <property type="match status" value="1"/>
</dbReference>
<reference evidence="14" key="1">
    <citation type="submission" date="2012-12" db="EMBL/GenBank/DDBJ databases">
        <authorList>
            <person name="Hellsten U."/>
            <person name="Grimwood J."/>
            <person name="Chapman J.A."/>
            <person name="Shapiro H."/>
            <person name="Aerts A."/>
            <person name="Otillar R.P."/>
            <person name="Terry A.Y."/>
            <person name="Boore J.L."/>
            <person name="Simakov O."/>
            <person name="Marletaz F."/>
            <person name="Cho S.-J."/>
            <person name="Edsinger-Gonzales E."/>
            <person name="Havlak P."/>
            <person name="Kuo D.-H."/>
            <person name="Larsson T."/>
            <person name="Lv J."/>
            <person name="Arendt D."/>
            <person name="Savage R."/>
            <person name="Osoegawa K."/>
            <person name="de Jong P."/>
            <person name="Lindberg D.R."/>
            <person name="Seaver E.C."/>
            <person name="Weisblat D.A."/>
            <person name="Putnam N.H."/>
            <person name="Grigoriev I.V."/>
            <person name="Rokhsar D.S."/>
        </authorList>
    </citation>
    <scope>NUCLEOTIDE SEQUENCE</scope>
    <source>
        <strain evidence="14">I ESC-2004</strain>
    </source>
</reference>
<feature type="domain" description="Choline/carnitine acyltransferase" evidence="11">
    <location>
        <begin position="60"/>
        <end position="647"/>
    </location>
</feature>
<dbReference type="EMBL" id="KB304010">
    <property type="protein sequence ID" value="ELU02478.1"/>
    <property type="molecule type" value="Genomic_DNA"/>
</dbReference>
<feature type="active site" description="Proton acceptor" evidence="9">
    <location>
        <position position="381"/>
    </location>
</feature>
<dbReference type="GO" id="GO:0004095">
    <property type="term" value="F:carnitine O-palmitoyltransferase activity"/>
    <property type="evidence" value="ECO:0007669"/>
    <property type="project" value="TreeGrafter"/>
</dbReference>
<sequence>MMLRGSAVAQNVVRLSRNTLKITPSSSACLTSRNFSYDERNYLHQSKLPTDYFQRSLMRLPIPKLPDTCARYLAAQEPLLDPESFQRTTKIVKDFENGVAPSLHKELVAIDKQNKHTSYISGPWSDMYLKDRRPLVLNQNPFIAFNDDARPEYNNQLVRATNFVMSSARFMKTLAANILEPEVFHLNPKKSDNDRYRRIMKILPQSVATYGSMAMKAFPLDMSQYGRLFNSTRIPRPEKDELITDRDSKHLCVIRNGHIYTFDVLDKDGNLKSATDVMAHLKHILDDPRPPAEFPLGIMTTENRDTWTDMRQKMVAAGHEEKLNKIDTAMFVLALEDSETEEFLDLSRMFLHSDTRGNRWFDKSFTLIVTGSGKSSVNFEHAWGDGVAVLRYFNEVYKDTTEKPHVHGSSTSSDSGTAVTKIDFDFNDELKHFIREAQSNFEAAIAPLDLAYIQYKKHGKKDVKKAKFSPDSFMQLAFQMAYHRQKGRTVATYESCSTAAFKHGRTETIRPATMATKAACELFDKKDVSPAELRASIDECSRVHGKLTKEAAMGQGFDRHLFGLKHIAQSQGIALPEIYTDPAYASINHNILSTSTLSSPAVLIGGFAPVVPDGYGVGYAIDDSFLGCNVSCYQDNTNVREFLEIMETCFDDMFNVTFQK</sequence>
<dbReference type="FunCoup" id="R7UFC7">
    <property type="interactions" value="1247"/>
</dbReference>
<evidence type="ECO:0000256" key="9">
    <source>
        <dbReference type="PIRSR" id="PIRSR600542-1"/>
    </source>
</evidence>
<comment type="pathway">
    <text evidence="1">Lipid metabolism; fatty acid beta-oxidation.</text>
</comment>
<dbReference type="Pfam" id="PF00755">
    <property type="entry name" value="Carn_acyltransf"/>
    <property type="match status" value="1"/>
</dbReference>
<evidence type="ECO:0000256" key="1">
    <source>
        <dbReference type="ARBA" id="ARBA00005005"/>
    </source>
</evidence>
<dbReference type="PROSITE" id="PS00440">
    <property type="entry name" value="ACYLTRANSF_C_2"/>
    <property type="match status" value="1"/>
</dbReference>
<evidence type="ECO:0000256" key="8">
    <source>
        <dbReference type="ARBA" id="ARBA00048999"/>
    </source>
</evidence>
<dbReference type="GO" id="GO:0006635">
    <property type="term" value="P:fatty acid beta-oxidation"/>
    <property type="evidence" value="ECO:0007669"/>
    <property type="project" value="UniProtKB-UniPathway"/>
</dbReference>
<evidence type="ECO:0000256" key="7">
    <source>
        <dbReference type="ARBA" id="ARBA00023315"/>
    </source>
</evidence>
<reference evidence="12 14" key="2">
    <citation type="journal article" date="2013" name="Nature">
        <title>Insights into bilaterian evolution from three spiralian genomes.</title>
        <authorList>
            <person name="Simakov O."/>
            <person name="Marletaz F."/>
            <person name="Cho S.J."/>
            <person name="Edsinger-Gonzales E."/>
            <person name="Havlak P."/>
            <person name="Hellsten U."/>
            <person name="Kuo D.H."/>
            <person name="Larsson T."/>
            <person name="Lv J."/>
            <person name="Arendt D."/>
            <person name="Savage R."/>
            <person name="Osoegawa K."/>
            <person name="de Jong P."/>
            <person name="Grimwood J."/>
            <person name="Chapman J.A."/>
            <person name="Shapiro H."/>
            <person name="Aerts A."/>
            <person name="Otillar R.P."/>
            <person name="Terry A.Y."/>
            <person name="Boore J.L."/>
            <person name="Grigoriev I.V."/>
            <person name="Lindberg D.R."/>
            <person name="Seaver E.C."/>
            <person name="Weisblat D.A."/>
            <person name="Putnam N.H."/>
            <person name="Rokhsar D.S."/>
        </authorList>
    </citation>
    <scope>NUCLEOTIDE SEQUENCE</scope>
    <source>
        <strain evidence="12 14">I ESC-2004</strain>
    </source>
</reference>
<dbReference type="Gene3D" id="1.10.275.20">
    <property type="entry name" value="Choline/Carnitine o-acyltransferase"/>
    <property type="match status" value="1"/>
</dbReference>
<dbReference type="PANTHER" id="PTHR22589:SF16">
    <property type="entry name" value="CARNITINE O-PALMITOYLTRANSFERASE 2, MITOCHONDRIAL"/>
    <property type="match status" value="1"/>
</dbReference>
<dbReference type="GO" id="GO:0005739">
    <property type="term" value="C:mitochondrion"/>
    <property type="evidence" value="ECO:0007669"/>
    <property type="project" value="TreeGrafter"/>
</dbReference>
<evidence type="ECO:0000256" key="6">
    <source>
        <dbReference type="ARBA" id="ARBA00023098"/>
    </source>
</evidence>
<proteinExistence type="inferred from homology"/>
<dbReference type="OMA" id="HILVMRR"/>
<dbReference type="InterPro" id="IPR042572">
    <property type="entry name" value="Carn_acyl_trans_N"/>
</dbReference>
<protein>
    <recommendedName>
        <fullName evidence="11">Choline/carnitine acyltransferase domain-containing protein</fullName>
    </recommendedName>
</protein>
<dbReference type="InterPro" id="IPR023213">
    <property type="entry name" value="CAT-like_dom_sf"/>
</dbReference>
<keyword evidence="4 10" id="KW-0808">Transferase</keyword>
<reference evidence="13" key="3">
    <citation type="submission" date="2015-06" db="UniProtKB">
        <authorList>
            <consortium name="EnsemblMetazoa"/>
        </authorList>
    </citation>
    <scope>IDENTIFICATION</scope>
</reference>
<keyword evidence="14" id="KW-1185">Reference proteome</keyword>
<dbReference type="Gene3D" id="3.30.559.10">
    <property type="entry name" value="Chloramphenicol acetyltransferase-like domain"/>
    <property type="match status" value="1"/>
</dbReference>
<comment type="catalytic activity">
    <reaction evidence="8">
        <text>4,8-dimethylnonanoyl-CoA + (R)-carnitine = O-4,8-dimethylnonanoyl-(R)-carnitine + CoA</text>
        <dbReference type="Rhea" id="RHEA:44860"/>
        <dbReference type="ChEBI" id="CHEBI:16347"/>
        <dbReference type="ChEBI" id="CHEBI:57287"/>
        <dbReference type="ChEBI" id="CHEBI:77061"/>
        <dbReference type="ChEBI" id="CHEBI:84654"/>
    </reaction>
</comment>
<keyword evidence="7 10" id="KW-0012">Acyltransferase</keyword>
<dbReference type="EMBL" id="AMQN01008807">
    <property type="status" value="NOT_ANNOTATED_CDS"/>
    <property type="molecule type" value="Genomic_DNA"/>
</dbReference>
<dbReference type="Gene3D" id="1.20.1280.180">
    <property type="match status" value="1"/>
</dbReference>
<keyword evidence="6" id="KW-0443">Lipid metabolism</keyword>
<evidence type="ECO:0000259" key="11">
    <source>
        <dbReference type="Pfam" id="PF00755"/>
    </source>
</evidence>
<dbReference type="InterPro" id="IPR000542">
    <property type="entry name" value="Carn_acyl_trans"/>
</dbReference>
<evidence type="ECO:0000256" key="3">
    <source>
        <dbReference type="ARBA" id="ARBA00022448"/>
    </source>
</evidence>
<dbReference type="InterPro" id="IPR042231">
    <property type="entry name" value="Cho/carn_acyl_trans_2"/>
</dbReference>
<dbReference type="EnsemblMetazoa" id="CapteT169794">
    <property type="protein sequence ID" value="CapteP169794"/>
    <property type="gene ID" value="CapteG169794"/>
</dbReference>
<evidence type="ECO:0000313" key="12">
    <source>
        <dbReference type="EMBL" id="ELU02478.1"/>
    </source>
</evidence>
<evidence type="ECO:0000313" key="14">
    <source>
        <dbReference type="Proteomes" id="UP000014760"/>
    </source>
</evidence>
<dbReference type="Gene3D" id="3.30.559.70">
    <property type="entry name" value="Choline/Carnitine o-acyltransferase, domain 2"/>
    <property type="match status" value="1"/>
</dbReference>
<accession>R7UFC7</accession>
<dbReference type="Proteomes" id="UP000014760">
    <property type="component" value="Unassembled WGS sequence"/>
</dbReference>
<evidence type="ECO:0000256" key="2">
    <source>
        <dbReference type="ARBA" id="ARBA00005232"/>
    </source>
</evidence>
<evidence type="ECO:0000256" key="5">
    <source>
        <dbReference type="ARBA" id="ARBA00022832"/>
    </source>
</evidence>
<dbReference type="InterPro" id="IPR039551">
    <property type="entry name" value="Cho/carn_acyl_trans"/>
</dbReference>
<dbReference type="UniPathway" id="UPA00659"/>
<organism evidence="12">
    <name type="scientific">Capitella teleta</name>
    <name type="common">Polychaete worm</name>
    <dbReference type="NCBI Taxonomy" id="283909"/>
    <lineage>
        <taxon>Eukaryota</taxon>
        <taxon>Metazoa</taxon>
        <taxon>Spiralia</taxon>
        <taxon>Lophotrochozoa</taxon>
        <taxon>Annelida</taxon>
        <taxon>Polychaeta</taxon>
        <taxon>Sedentaria</taxon>
        <taxon>Scolecida</taxon>
        <taxon>Capitellidae</taxon>
        <taxon>Capitella</taxon>
    </lineage>
</organism>
<dbReference type="SUPFAM" id="SSF52777">
    <property type="entry name" value="CoA-dependent acyltransferases"/>
    <property type="match status" value="2"/>
</dbReference>
<evidence type="ECO:0000313" key="13">
    <source>
        <dbReference type="EnsemblMetazoa" id="CapteP169794"/>
    </source>
</evidence>
<dbReference type="HOGENOM" id="CLU_013513_4_2_1"/>